<accession>A0A5C4LUJ0</accession>
<organism evidence="1 2">
    <name type="scientific">Mumia zhuanghuii</name>
    <dbReference type="NCBI Taxonomy" id="2585211"/>
    <lineage>
        <taxon>Bacteria</taxon>
        <taxon>Bacillati</taxon>
        <taxon>Actinomycetota</taxon>
        <taxon>Actinomycetes</taxon>
        <taxon>Propionibacteriales</taxon>
        <taxon>Nocardioidaceae</taxon>
        <taxon>Mumia</taxon>
    </lineage>
</organism>
<gene>
    <name evidence="1" type="ORF">FHE65_35780</name>
</gene>
<protein>
    <submittedName>
        <fullName evidence="1">Uncharacterized protein</fullName>
    </submittedName>
</protein>
<evidence type="ECO:0000313" key="1">
    <source>
        <dbReference type="EMBL" id="TNC22444.1"/>
    </source>
</evidence>
<dbReference type="EMBL" id="VDFR01000280">
    <property type="protein sequence ID" value="TNC22444.1"/>
    <property type="molecule type" value="Genomic_DNA"/>
</dbReference>
<dbReference type="Proteomes" id="UP000306740">
    <property type="component" value="Unassembled WGS sequence"/>
</dbReference>
<comment type="caution">
    <text evidence="1">The sequence shown here is derived from an EMBL/GenBank/DDBJ whole genome shotgun (WGS) entry which is preliminary data.</text>
</comment>
<dbReference type="AlphaFoldDB" id="A0A5C4LUJ0"/>
<dbReference type="RefSeq" id="WP_139107487.1">
    <property type="nucleotide sequence ID" value="NZ_VDFR01000280.1"/>
</dbReference>
<name>A0A5C4LUJ0_9ACTN</name>
<reference evidence="1 2" key="1">
    <citation type="submission" date="2019-05" db="EMBL/GenBank/DDBJ databases">
        <title>Mumia sp. nov., isolated from the intestinal contents of plateau pika (Ochotona curzoniae) in the Qinghai-Tibet plateau of China.</title>
        <authorList>
            <person name="Tian Z."/>
        </authorList>
    </citation>
    <scope>NUCLEOTIDE SEQUENCE [LARGE SCALE GENOMIC DNA]</scope>
    <source>
        <strain evidence="2">527</strain>
    </source>
</reference>
<proteinExistence type="predicted"/>
<evidence type="ECO:0000313" key="2">
    <source>
        <dbReference type="Proteomes" id="UP000306740"/>
    </source>
</evidence>
<sequence>MGAFPQSLDRAYWGLRQVLFMPQRGLAMGLQRRDHPLWSLLDGPQGPQPGFWRRFTERVKLPELPDQALRLFQWPFRPVSKALVEPLQ</sequence>